<accession>A0ABW9IU91</accession>
<reference evidence="2 3" key="1">
    <citation type="submission" date="2024-12" db="EMBL/GenBank/DDBJ databases">
        <title>Forecasting of Potato common scab and diversities of Pathogenic streptomyces spp. in china.</title>
        <authorList>
            <person name="Handique U."/>
            <person name="Wu J."/>
        </authorList>
    </citation>
    <scope>NUCLEOTIDE SEQUENCE [LARGE SCALE GENOMIC DNA]</scope>
    <source>
        <strain evidence="2 3">ZRIMU1585</strain>
    </source>
</reference>
<sequence length="301" mass="31705">MSTHDFRALHERLRRETARSTADGRRGALRHVTPERVVAAAAEVRLGHTVSLAAPIETVPGADDPEPAVHRMTGPAPDELGADGLHFATDRFAMNVHGDTNSHLDALCHVVFDGELYGAVPAGDGAGALSVDLVEDGIVGRGVLLDIPRLRGVPWLQPGDHVTADELTAAEAAQGVRVGPGDMLFVRVGHRLRRTELGPWNAATRRAGLHPTTMGFLAERKVAVLGGDGNNDTAPSAVEGIAFPVHALAVQALGIHLLDYLQFEDLVPVCAQAGRWSFLCAVAPLRLPGATGSPVNPIAVL</sequence>
<organism evidence="2 3">
    <name type="scientific">Streptomyces galilaeus</name>
    <dbReference type="NCBI Taxonomy" id="33899"/>
    <lineage>
        <taxon>Bacteria</taxon>
        <taxon>Bacillati</taxon>
        <taxon>Actinomycetota</taxon>
        <taxon>Actinomycetes</taxon>
        <taxon>Kitasatosporales</taxon>
        <taxon>Streptomycetaceae</taxon>
        <taxon>Streptomyces</taxon>
    </lineage>
</organism>
<dbReference type="RefSeq" id="WP_369280306.1">
    <property type="nucleotide sequence ID" value="NZ_JBJVMW010000015.1"/>
</dbReference>
<dbReference type="Proteomes" id="UP001631993">
    <property type="component" value="Unassembled WGS sequence"/>
</dbReference>
<dbReference type="PANTHER" id="PTHR34861:SF10">
    <property type="entry name" value="CYCLASE"/>
    <property type="match status" value="1"/>
</dbReference>
<comment type="caution">
    <text evidence="2">The sequence shown here is derived from an EMBL/GenBank/DDBJ whole genome shotgun (WGS) entry which is preliminary data.</text>
</comment>
<keyword evidence="3" id="KW-1185">Reference proteome</keyword>
<name>A0ABW9IU91_STRGJ</name>
<dbReference type="Gene3D" id="3.50.30.50">
    <property type="entry name" value="Putative cyclase"/>
    <property type="match status" value="1"/>
</dbReference>
<dbReference type="SUPFAM" id="SSF102198">
    <property type="entry name" value="Putative cyclase"/>
    <property type="match status" value="1"/>
</dbReference>
<evidence type="ECO:0000256" key="1">
    <source>
        <dbReference type="SAM" id="MobiDB-lite"/>
    </source>
</evidence>
<evidence type="ECO:0000313" key="3">
    <source>
        <dbReference type="Proteomes" id="UP001631993"/>
    </source>
</evidence>
<dbReference type="InterPro" id="IPR007325">
    <property type="entry name" value="KFase/CYL"/>
</dbReference>
<feature type="compositionally biased region" description="Basic and acidic residues" evidence="1">
    <location>
        <begin position="1"/>
        <end position="26"/>
    </location>
</feature>
<protein>
    <submittedName>
        <fullName evidence="2">Cyclase family protein</fullName>
    </submittedName>
</protein>
<evidence type="ECO:0000313" key="2">
    <source>
        <dbReference type="EMBL" id="MFM9650653.1"/>
    </source>
</evidence>
<dbReference type="EMBL" id="JBJVNE010000017">
    <property type="protein sequence ID" value="MFM9650653.1"/>
    <property type="molecule type" value="Genomic_DNA"/>
</dbReference>
<proteinExistence type="predicted"/>
<gene>
    <name evidence="2" type="ORF">ACKI1S_31440</name>
</gene>
<dbReference type="InterPro" id="IPR037175">
    <property type="entry name" value="KFase_sf"/>
</dbReference>
<feature type="region of interest" description="Disordered" evidence="1">
    <location>
        <begin position="1"/>
        <end position="29"/>
    </location>
</feature>
<dbReference type="PANTHER" id="PTHR34861">
    <property type="match status" value="1"/>
</dbReference>
<dbReference type="Pfam" id="PF04199">
    <property type="entry name" value="Cyclase"/>
    <property type="match status" value="1"/>
</dbReference>